<evidence type="ECO:0000313" key="1">
    <source>
        <dbReference type="EMBL" id="TYP79160.1"/>
    </source>
</evidence>
<dbReference type="EMBL" id="VNHS01000001">
    <property type="protein sequence ID" value="TYP79160.1"/>
    <property type="molecule type" value="Genomic_DNA"/>
</dbReference>
<dbReference type="AlphaFoldDB" id="A0A5S5CHC2"/>
<name>A0A5S5CHC2_9BACL</name>
<gene>
    <name evidence="1" type="ORF">BCM02_101276</name>
</gene>
<protein>
    <submittedName>
        <fullName evidence="1">Uncharacterized protein</fullName>
    </submittedName>
</protein>
<keyword evidence="2" id="KW-1185">Reference proteome</keyword>
<accession>A0A5S5CHC2</accession>
<proteinExistence type="predicted"/>
<dbReference type="Proteomes" id="UP000323257">
    <property type="component" value="Unassembled WGS sequence"/>
</dbReference>
<comment type="caution">
    <text evidence="1">The sequence shown here is derived from an EMBL/GenBank/DDBJ whole genome shotgun (WGS) entry which is preliminary data.</text>
</comment>
<reference evidence="1 2" key="1">
    <citation type="submission" date="2019-07" db="EMBL/GenBank/DDBJ databases">
        <title>Genomic Encyclopedia of Type Strains, Phase III (KMG-III): the genomes of soil and plant-associated and newly described type strains.</title>
        <authorList>
            <person name="Whitman W."/>
        </authorList>
    </citation>
    <scope>NUCLEOTIDE SEQUENCE [LARGE SCALE GENOMIC DNA]</scope>
    <source>
        <strain evidence="1 2">BL24</strain>
    </source>
</reference>
<organism evidence="1 2">
    <name type="scientific">Paenibacillus methanolicus</name>
    <dbReference type="NCBI Taxonomy" id="582686"/>
    <lineage>
        <taxon>Bacteria</taxon>
        <taxon>Bacillati</taxon>
        <taxon>Bacillota</taxon>
        <taxon>Bacilli</taxon>
        <taxon>Bacillales</taxon>
        <taxon>Paenibacillaceae</taxon>
        <taxon>Paenibacillus</taxon>
    </lineage>
</organism>
<sequence length="56" mass="5893">MMRKLGLTLLLSIGMIGGSLHEVGAEADSDSGSVPRAIDLPSETAKCSCRSGCWKR</sequence>
<dbReference type="RefSeq" id="WP_187433953.1">
    <property type="nucleotide sequence ID" value="NZ_VNHS01000001.1"/>
</dbReference>
<evidence type="ECO:0000313" key="2">
    <source>
        <dbReference type="Proteomes" id="UP000323257"/>
    </source>
</evidence>